<feature type="transmembrane region" description="Helical" evidence="7">
    <location>
        <begin position="92"/>
        <end position="109"/>
    </location>
</feature>
<evidence type="ECO:0000256" key="7">
    <source>
        <dbReference type="SAM" id="Phobius"/>
    </source>
</evidence>
<gene>
    <name evidence="9" type="ORF">C4N9_11325</name>
</gene>
<dbReference type="RefSeq" id="WP_109533434.1">
    <property type="nucleotide sequence ID" value="NZ_QEYD01000006.1"/>
</dbReference>
<keyword evidence="2" id="KW-1003">Cell membrane</keyword>
<evidence type="ECO:0000313" key="9">
    <source>
        <dbReference type="EMBL" id="PWE28573.1"/>
    </source>
</evidence>
<feature type="transmembrane region" description="Helical" evidence="7">
    <location>
        <begin position="274"/>
        <end position="307"/>
    </location>
</feature>
<feature type="transmembrane region" description="Helical" evidence="7">
    <location>
        <begin position="403"/>
        <end position="421"/>
    </location>
</feature>
<dbReference type="Proteomes" id="UP000244940">
    <property type="component" value="Unassembled WGS sequence"/>
</dbReference>
<dbReference type="PANTHER" id="PTHR30509:SF9">
    <property type="entry name" value="MULTIDRUG RESISTANCE PROTEIN MDTO"/>
    <property type="match status" value="1"/>
</dbReference>
<keyword evidence="3 7" id="KW-0812">Transmembrane</keyword>
<sequence>MTPRAAPSLLAELAPQPGRMRDALTITGLVLVTTTLAMALRVPEAALSCYLIFFAFRDNAGDTIFTALKLIAAASLAVGLGVLLLRGVLEDPMLRLAALAGFTFVGMFLSQASKLGPLAGTAGFVFAFMLTLVDVIPEPELINRAFEWIWVVLVLPLGLMAFWSALAGPRPLARAEEHIAALDRALLAPHGEQAKALLDEGLQPLDEYRKFARMLGEARGEEATRLLRRADDAYHRLALAEAGLIPAPARAAPPPEREPFLLPGAFSDPRPVRFAIKVLAAVMITYGFYTAFGLFQIHTAMITCFYVALGTRGETHHRIVLRFTGALIGAAIGMAVMFWLMPRADDIGGLLLLLAPPTFIAAWIGLGSERIAYAGWQLALCYFLVLLSGFGPPSGISAATSRIVGILFGSAVIWAVFATLWPESARDDARDAIAEMDTALSTAPPPDSGRAIARLRAPLARARRLAEMARYEREADLSADIALAETRYHAFLHRSRHAPA</sequence>
<comment type="subcellular location">
    <subcellularLocation>
        <location evidence="1">Cell membrane</location>
        <topology evidence="1">Multi-pass membrane protein</topology>
    </subcellularLocation>
</comment>
<keyword evidence="10" id="KW-1185">Reference proteome</keyword>
<evidence type="ECO:0000256" key="2">
    <source>
        <dbReference type="ARBA" id="ARBA00022475"/>
    </source>
</evidence>
<organism evidence="9 10">
    <name type="scientific">Pararhodobacter marinus</name>
    <dbReference type="NCBI Taxonomy" id="2184063"/>
    <lineage>
        <taxon>Bacteria</taxon>
        <taxon>Pseudomonadati</taxon>
        <taxon>Pseudomonadota</taxon>
        <taxon>Alphaproteobacteria</taxon>
        <taxon>Rhodobacterales</taxon>
        <taxon>Paracoccaceae</taxon>
        <taxon>Pararhodobacter</taxon>
    </lineage>
</organism>
<evidence type="ECO:0000256" key="3">
    <source>
        <dbReference type="ARBA" id="ARBA00022692"/>
    </source>
</evidence>
<feature type="transmembrane region" description="Helical" evidence="7">
    <location>
        <begin position="115"/>
        <end position="136"/>
    </location>
</feature>
<keyword evidence="5 7" id="KW-0472">Membrane</keyword>
<evidence type="ECO:0000259" key="8">
    <source>
        <dbReference type="Pfam" id="PF13515"/>
    </source>
</evidence>
<dbReference type="PANTHER" id="PTHR30509">
    <property type="entry name" value="P-HYDROXYBENZOIC ACID EFFLUX PUMP SUBUNIT-RELATED"/>
    <property type="match status" value="1"/>
</dbReference>
<dbReference type="EMBL" id="QEYD01000006">
    <property type="protein sequence ID" value="PWE28573.1"/>
    <property type="molecule type" value="Genomic_DNA"/>
</dbReference>
<feature type="transmembrane region" description="Helical" evidence="7">
    <location>
        <begin position="347"/>
        <end position="366"/>
    </location>
</feature>
<feature type="transmembrane region" description="Helical" evidence="7">
    <location>
        <begin position="148"/>
        <end position="166"/>
    </location>
</feature>
<evidence type="ECO:0000313" key="10">
    <source>
        <dbReference type="Proteomes" id="UP000244940"/>
    </source>
</evidence>
<comment type="caution">
    <text evidence="9">The sequence shown here is derived from an EMBL/GenBank/DDBJ whole genome shotgun (WGS) entry which is preliminary data.</text>
</comment>
<reference evidence="9 10" key="1">
    <citation type="submission" date="2018-05" db="EMBL/GenBank/DDBJ databases">
        <title>Pararhodobacter marina sp. nov., isolated from deep-sea water of the Indian Ocean.</title>
        <authorList>
            <person name="Lai Q.Sr."/>
            <person name="Liu X."/>
            <person name="Shao Z."/>
        </authorList>
    </citation>
    <scope>NUCLEOTIDE SEQUENCE [LARGE SCALE GENOMIC DNA]</scope>
    <source>
        <strain evidence="9 10">CIC4N-9</strain>
    </source>
</reference>
<name>A0A2U2C9N7_9RHOB</name>
<dbReference type="InterPro" id="IPR049453">
    <property type="entry name" value="Memb_transporter_dom"/>
</dbReference>
<proteinExistence type="inferred from homology"/>
<keyword evidence="4 7" id="KW-1133">Transmembrane helix</keyword>
<evidence type="ECO:0000256" key="6">
    <source>
        <dbReference type="ARBA" id="ARBA00043993"/>
    </source>
</evidence>
<evidence type="ECO:0000256" key="5">
    <source>
        <dbReference type="ARBA" id="ARBA00023136"/>
    </source>
</evidence>
<protein>
    <recommendedName>
        <fullName evidence="8">Integral membrane bound transporter domain-containing protein</fullName>
    </recommendedName>
</protein>
<dbReference type="OrthoDB" id="105720at2"/>
<dbReference type="GO" id="GO:0005886">
    <property type="term" value="C:plasma membrane"/>
    <property type="evidence" value="ECO:0007669"/>
    <property type="project" value="UniProtKB-SubCell"/>
</dbReference>
<feature type="transmembrane region" description="Helical" evidence="7">
    <location>
        <begin position="319"/>
        <end position="341"/>
    </location>
</feature>
<evidence type="ECO:0000256" key="1">
    <source>
        <dbReference type="ARBA" id="ARBA00004651"/>
    </source>
</evidence>
<dbReference type="AlphaFoldDB" id="A0A2U2C9N7"/>
<dbReference type="GeneID" id="94365482"/>
<feature type="transmembrane region" description="Helical" evidence="7">
    <location>
        <begin position="63"/>
        <end position="85"/>
    </location>
</feature>
<feature type="transmembrane region" description="Helical" evidence="7">
    <location>
        <begin position="373"/>
        <end position="391"/>
    </location>
</feature>
<evidence type="ECO:0000256" key="4">
    <source>
        <dbReference type="ARBA" id="ARBA00022989"/>
    </source>
</evidence>
<feature type="domain" description="Integral membrane bound transporter" evidence="8">
    <location>
        <begin position="286"/>
        <end position="416"/>
    </location>
</feature>
<dbReference type="Pfam" id="PF13515">
    <property type="entry name" value="FUSC_2"/>
    <property type="match status" value="1"/>
</dbReference>
<comment type="similarity">
    <text evidence="6">Belongs to the YccS/YhfK family.</text>
</comment>
<accession>A0A2U2C9N7</accession>